<dbReference type="GO" id="GO:0000981">
    <property type="term" value="F:DNA-binding transcription factor activity, RNA polymerase II-specific"/>
    <property type="evidence" value="ECO:0007669"/>
    <property type="project" value="TreeGrafter"/>
</dbReference>
<feature type="region of interest" description="Disordered" evidence="1">
    <location>
        <begin position="190"/>
        <end position="243"/>
    </location>
</feature>
<dbReference type="InterPro" id="IPR022210">
    <property type="entry name" value="TF_GCR1-like"/>
</dbReference>
<dbReference type="Pfam" id="PF12550">
    <property type="entry name" value="GCR1_C"/>
    <property type="match status" value="1"/>
</dbReference>
<protein>
    <recommendedName>
        <fullName evidence="2">Transcription activator GCR1-like domain-containing protein</fullName>
    </recommendedName>
</protein>
<comment type="caution">
    <text evidence="3">The sequence shown here is derived from an EMBL/GenBank/DDBJ whole genome shotgun (WGS) entry which is preliminary data.</text>
</comment>
<dbReference type="PANTHER" id="PTHR37784">
    <property type="entry name" value="PROTEIN MSN1"/>
    <property type="match status" value="1"/>
</dbReference>
<dbReference type="GO" id="GO:0000978">
    <property type="term" value="F:RNA polymerase II cis-regulatory region sequence-specific DNA binding"/>
    <property type="evidence" value="ECO:0007669"/>
    <property type="project" value="TreeGrafter"/>
</dbReference>
<organism evidence="3 4">
    <name type="scientific">Pleurostoma richardsiae</name>
    <dbReference type="NCBI Taxonomy" id="41990"/>
    <lineage>
        <taxon>Eukaryota</taxon>
        <taxon>Fungi</taxon>
        <taxon>Dikarya</taxon>
        <taxon>Ascomycota</taxon>
        <taxon>Pezizomycotina</taxon>
        <taxon>Sordariomycetes</taxon>
        <taxon>Sordariomycetidae</taxon>
        <taxon>Calosphaeriales</taxon>
        <taxon>Pleurostomataceae</taxon>
        <taxon>Pleurostoma</taxon>
    </lineage>
</organism>
<feature type="compositionally biased region" description="Low complexity" evidence="1">
    <location>
        <begin position="197"/>
        <end position="210"/>
    </location>
</feature>
<dbReference type="Proteomes" id="UP001174694">
    <property type="component" value="Unassembled WGS sequence"/>
</dbReference>
<evidence type="ECO:0000259" key="2">
    <source>
        <dbReference type="Pfam" id="PF12550"/>
    </source>
</evidence>
<sequence>MVPSGVTAAEGGIKRSLPQNEQHDNVDPSPPRKRQATDLVDERAMRDTSPPLSSYDIDEPQLREKSPEELIALVLKLRSTHSRQIAEMEVRCEAVNRQLNDLRDSLASYVESQTAALQTVAKHFHPVQPHRPSPHAPSLDTRRCSVDTSASPQRSSRSFSNSSQAQLSAPEMCSSLAPVLLPATPAPATEIHSMPLSRPSAFPSAQQSSPINSLNPTASEAASQQHSQPPQPSGNGRPPAVQCSNMNTVTEIWREYRYGADGNPAIELLDAQWGSKWRPEPKIRTWYSRRKLIYDKIKELMADGLDEATAVREVESMRRGRSMNWLMRLLQDDRRETKATWKAAAAAATAAKQANKIGAAPSAIGAVISPGAFEYQR</sequence>
<keyword evidence="4" id="KW-1185">Reference proteome</keyword>
<feature type="domain" description="Transcription activator GCR1-like" evidence="2">
    <location>
        <begin position="244"/>
        <end position="318"/>
    </location>
</feature>
<name>A0AA38RM32_9PEZI</name>
<feature type="region of interest" description="Disordered" evidence="1">
    <location>
        <begin position="1"/>
        <end position="63"/>
    </location>
</feature>
<feature type="compositionally biased region" description="Low complexity" evidence="1">
    <location>
        <begin position="149"/>
        <end position="166"/>
    </location>
</feature>
<reference evidence="3" key="1">
    <citation type="submission" date="2022-07" db="EMBL/GenBank/DDBJ databases">
        <title>Fungi with potential for degradation of polypropylene.</title>
        <authorList>
            <person name="Gostincar C."/>
        </authorList>
    </citation>
    <scope>NUCLEOTIDE SEQUENCE</scope>
    <source>
        <strain evidence="3">EXF-13308</strain>
    </source>
</reference>
<dbReference type="GO" id="GO:0060963">
    <property type="term" value="P:positive regulation of ribosomal protein gene transcription by RNA polymerase II"/>
    <property type="evidence" value="ECO:0007669"/>
    <property type="project" value="TreeGrafter"/>
</dbReference>
<evidence type="ECO:0000313" key="3">
    <source>
        <dbReference type="EMBL" id="KAJ9142459.1"/>
    </source>
</evidence>
<feature type="region of interest" description="Disordered" evidence="1">
    <location>
        <begin position="125"/>
        <end position="166"/>
    </location>
</feature>
<accession>A0AA38RM32</accession>
<evidence type="ECO:0000313" key="4">
    <source>
        <dbReference type="Proteomes" id="UP001174694"/>
    </source>
</evidence>
<dbReference type="AlphaFoldDB" id="A0AA38RM32"/>
<dbReference type="InterPro" id="IPR052146">
    <property type="entry name" value="HOT1"/>
</dbReference>
<gene>
    <name evidence="3" type="ORF">NKR23_g7187</name>
</gene>
<proteinExistence type="predicted"/>
<dbReference type="PANTHER" id="PTHR37784:SF4">
    <property type="entry name" value="TRANSCRIPTION FACTOR-LIKE PROTEIN EUC1"/>
    <property type="match status" value="1"/>
</dbReference>
<evidence type="ECO:0000256" key="1">
    <source>
        <dbReference type="SAM" id="MobiDB-lite"/>
    </source>
</evidence>
<dbReference type="EMBL" id="JANBVO010000022">
    <property type="protein sequence ID" value="KAJ9142459.1"/>
    <property type="molecule type" value="Genomic_DNA"/>
</dbReference>
<feature type="compositionally biased region" description="Low complexity" evidence="1">
    <location>
        <begin position="218"/>
        <end position="228"/>
    </location>
</feature>